<comment type="caution">
    <text evidence="2">The sequence shown here is derived from an EMBL/GenBank/DDBJ whole genome shotgun (WGS) entry which is preliminary data.</text>
</comment>
<keyword evidence="3" id="KW-1185">Reference proteome</keyword>
<reference evidence="2 3" key="1">
    <citation type="submission" date="2012-12" db="EMBL/GenBank/DDBJ databases">
        <title>Genome assembly of Formosa sp. AK20.</title>
        <authorList>
            <person name="Kumar R."/>
            <person name="Khatri I."/>
            <person name="Vaidya B."/>
            <person name="Subramanian S."/>
            <person name="Pinnaka A."/>
        </authorList>
    </citation>
    <scope>NUCLEOTIDE SEQUENCE [LARGE SCALE GENOMIC DNA]</scope>
    <source>
        <strain evidence="2 3">AK20</strain>
    </source>
</reference>
<feature type="domain" description="DUF4136" evidence="1">
    <location>
        <begin position="25"/>
        <end position="186"/>
    </location>
</feature>
<dbReference type="AlphaFoldDB" id="M7MMW7"/>
<dbReference type="PATRIC" id="fig|1137281.3.peg.900"/>
<dbReference type="RefSeq" id="WP_007648064.1">
    <property type="nucleotide sequence ID" value="NZ_ANLA01000004.1"/>
</dbReference>
<evidence type="ECO:0000259" key="1">
    <source>
        <dbReference type="Pfam" id="PF13590"/>
    </source>
</evidence>
<evidence type="ECO:0000313" key="2">
    <source>
        <dbReference type="EMBL" id="EMQ96411.1"/>
    </source>
</evidence>
<dbReference type="Gene3D" id="3.30.160.670">
    <property type="match status" value="1"/>
</dbReference>
<gene>
    <name evidence="2" type="ORF">D778_02301</name>
</gene>
<protein>
    <recommendedName>
        <fullName evidence="1">DUF4136 domain-containing protein</fullName>
    </recommendedName>
</protein>
<dbReference type="OrthoDB" id="5432251at2"/>
<dbReference type="GeneID" id="98640815"/>
<dbReference type="eggNOG" id="ENOG5032YB2">
    <property type="taxonomic scope" value="Bacteria"/>
</dbReference>
<dbReference type="Pfam" id="PF13590">
    <property type="entry name" value="DUF4136"/>
    <property type="match status" value="1"/>
</dbReference>
<accession>M7MMW7</accession>
<proteinExistence type="predicted"/>
<dbReference type="Proteomes" id="UP000012024">
    <property type="component" value="Unassembled WGS sequence"/>
</dbReference>
<dbReference type="EMBL" id="ANLA01000004">
    <property type="protein sequence ID" value="EMQ96411.1"/>
    <property type="molecule type" value="Genomic_DNA"/>
</dbReference>
<name>M7MMW7_9FLAO</name>
<dbReference type="InterPro" id="IPR025411">
    <property type="entry name" value="DUF4136"/>
</dbReference>
<sequence>MKNLFNTFGILVTIFIFTSNSIAQVNSDYDKSTDFKKYKTVSFGGWEKESDKILNDFDKKRITDALTNEFNSRGIKLVDANGDATVTLYLVIKNKSNITAYTNFNGGLGYAGRWGFGRGIYGGVGSASTSLSENEYREGTIVIDLYDTAQKKLIWQGDMTTEVQEKSEKREKSIPKNIKKLMKRFPVDPIKK</sequence>
<evidence type="ECO:0000313" key="3">
    <source>
        <dbReference type="Proteomes" id="UP000012024"/>
    </source>
</evidence>
<organism evidence="2 3">
    <name type="scientific">Xanthomarina gelatinilytica</name>
    <dbReference type="NCBI Taxonomy" id="1137281"/>
    <lineage>
        <taxon>Bacteria</taxon>
        <taxon>Pseudomonadati</taxon>
        <taxon>Bacteroidota</taxon>
        <taxon>Flavobacteriia</taxon>
        <taxon>Flavobacteriales</taxon>
        <taxon>Flavobacteriaceae</taxon>
        <taxon>Xanthomarina</taxon>
    </lineage>
</organism>